<accession>X1DD91</accession>
<reference evidence="2" key="1">
    <citation type="journal article" date="2014" name="Front. Microbiol.">
        <title>High frequency of phylogenetically diverse reductive dehalogenase-homologous genes in deep subseafloor sedimentary metagenomes.</title>
        <authorList>
            <person name="Kawai M."/>
            <person name="Futagami T."/>
            <person name="Toyoda A."/>
            <person name="Takaki Y."/>
            <person name="Nishi S."/>
            <person name="Hori S."/>
            <person name="Arai W."/>
            <person name="Tsubouchi T."/>
            <person name="Morono Y."/>
            <person name="Uchiyama I."/>
            <person name="Ito T."/>
            <person name="Fujiyama A."/>
            <person name="Inagaki F."/>
            <person name="Takami H."/>
        </authorList>
    </citation>
    <scope>NUCLEOTIDE SEQUENCE</scope>
    <source>
        <strain evidence="2">Expedition CK06-06</strain>
    </source>
</reference>
<evidence type="ECO:0000313" key="2">
    <source>
        <dbReference type="EMBL" id="GAH03004.1"/>
    </source>
</evidence>
<dbReference type="AlphaFoldDB" id="X1DD91"/>
<keyword evidence="1" id="KW-1133">Transmembrane helix</keyword>
<keyword evidence="1" id="KW-0472">Membrane</keyword>
<evidence type="ECO:0000256" key="1">
    <source>
        <dbReference type="SAM" id="Phobius"/>
    </source>
</evidence>
<name>X1DD91_9ZZZZ</name>
<keyword evidence="1" id="KW-0812">Transmembrane</keyword>
<protein>
    <submittedName>
        <fullName evidence="2">Uncharacterized protein</fullName>
    </submittedName>
</protein>
<comment type="caution">
    <text evidence="2">The sequence shown here is derived from an EMBL/GenBank/DDBJ whole genome shotgun (WGS) entry which is preliminary data.</text>
</comment>
<dbReference type="EMBL" id="BART01024309">
    <property type="protein sequence ID" value="GAH03004.1"/>
    <property type="molecule type" value="Genomic_DNA"/>
</dbReference>
<organism evidence="2">
    <name type="scientific">marine sediment metagenome</name>
    <dbReference type="NCBI Taxonomy" id="412755"/>
    <lineage>
        <taxon>unclassified sequences</taxon>
        <taxon>metagenomes</taxon>
        <taxon>ecological metagenomes</taxon>
    </lineage>
</organism>
<gene>
    <name evidence="2" type="ORF">S01H4_43957</name>
</gene>
<sequence>HIHMGYNPVKSETTVLKAARRTMGFVILSLSWICIIYLFVGISEYVKRPTDKRPPLETKSV</sequence>
<feature type="non-terminal residue" evidence="2">
    <location>
        <position position="1"/>
    </location>
</feature>
<feature type="transmembrane region" description="Helical" evidence="1">
    <location>
        <begin position="25"/>
        <end position="46"/>
    </location>
</feature>
<proteinExistence type="predicted"/>